<keyword evidence="2" id="KW-1185">Reference proteome</keyword>
<dbReference type="Pfam" id="PF13585">
    <property type="entry name" value="CHU_C"/>
    <property type="match status" value="1"/>
</dbReference>
<accession>A0A265ULN7</accession>
<dbReference type="EMBL" id="NGJN01000014">
    <property type="protein sequence ID" value="OZV66254.1"/>
    <property type="molecule type" value="Genomic_DNA"/>
</dbReference>
<name>A0A265ULN7_9FLAO</name>
<evidence type="ECO:0000313" key="1">
    <source>
        <dbReference type="EMBL" id="OZV66254.1"/>
    </source>
</evidence>
<dbReference type="NCBIfam" id="TIGR04131">
    <property type="entry name" value="Bac_Flav_CTERM"/>
    <property type="match status" value="1"/>
</dbReference>
<dbReference type="AlphaFoldDB" id="A0A265ULN7"/>
<organism evidence="1 2">
    <name type="scientific">Winogradskyella aurantia</name>
    <dbReference type="NCBI Taxonomy" id="1915063"/>
    <lineage>
        <taxon>Bacteria</taxon>
        <taxon>Pseudomonadati</taxon>
        <taxon>Bacteroidota</taxon>
        <taxon>Flavobacteriia</taxon>
        <taxon>Flavobacteriales</taxon>
        <taxon>Flavobacteriaceae</taxon>
        <taxon>Winogradskyella</taxon>
    </lineage>
</organism>
<feature type="non-terminal residue" evidence="1">
    <location>
        <position position="913"/>
    </location>
</feature>
<comment type="caution">
    <text evidence="1">The sequence shown here is derived from an EMBL/GenBank/DDBJ whole genome shotgun (WGS) entry which is preliminary data.</text>
</comment>
<evidence type="ECO:0000313" key="2">
    <source>
        <dbReference type="Proteomes" id="UP000216840"/>
    </source>
</evidence>
<sequence>MSYHATPGDADLGQNALPVPYTNTVNNQLVYVRVEDVVTGCYDTTVLELIVQQAPVAFAPQPLLYCDPDSDGFGVFDLTAADAEITGGDAALEVSYHETQANAENGVDAIVPATSYANITEDVQTLYARVENPNIATDCAVVVSLELIVEPTPQIAAPGPLEACDDATPDGLLAFDLTVVTSEVLNGLDPARYVLSYYVTEADADASAPAIANPFSYVNTVPGGQTVWIRVEDTATAGGCYKLTSLELLVNPLPVAQQPLPLELCDDLGEVPGDELTVFDLTVKDPEITGGNGSWSVTYYETLAAAQSQTGAIGDPTAYTNTSVGGLPANPQTLYAVVTDTGTGCTDRVTLTIRVLPNPTPTPSEQLPDLELCDQVNTGDGVEQFDLTQNELLLLNGETGVTVTYHETAGDAGSGTNAIADPTAHTNAGLPAQTIYVRVTSDATGCYALVDFDIRVYPLPEVVAVTDFVQCELNTDGFAGFDLSSKDAEVLGGQDPAAYTVSYHATLADAESLSNALLSPYTNTVNPQEIYVAITDNATGCSIAAQRFNVEVQEAARANPDTVPITYGLCDDEMELDGDPTDDSVQFDLGVLDAEVLDGQDPAGYTVSYYATEEDALLGVSPLPGLYENVANPQVIYARVDNDVPDGTGQDGSICFDVAPLTLQVDPLPGFVLEESYTLCVGADGSEAIGPPLVDTGLSAAGYTFEWTYQGDVLAGETGPSLMPLQGGSYGVTVTDVLTGCTSAGVTVVVESGPPTIVVELVSEAFSGSNVVRAEATGTGTYEYSLDGGPWQESGTFVGVSPGLHVVTARDVLGCGQASGEVVVLDYPRFFTPNGDGNNDTWNIVGIDGQSSAKIYIFDRYGKLLKQLSPMGSGWDGTFNGSMMPSSDYWFTLTYNEPLTGARKEFRAHFTLK</sequence>
<proteinExistence type="predicted"/>
<reference evidence="1 2" key="1">
    <citation type="submission" date="2017-05" db="EMBL/GenBank/DDBJ databases">
        <title>The draft genome sequence of Idiomarina salinarum WNB302.</title>
        <authorList>
            <person name="Sun Y."/>
            <person name="Chen B."/>
            <person name="Du Z."/>
        </authorList>
    </citation>
    <scope>NUCLEOTIDE SEQUENCE [LARGE SCALE GENOMIC DNA]</scope>
    <source>
        <strain evidence="1 2">WNB302</strain>
    </source>
</reference>
<dbReference type="Proteomes" id="UP000216840">
    <property type="component" value="Unassembled WGS sequence"/>
</dbReference>
<dbReference type="InterPro" id="IPR026341">
    <property type="entry name" value="T9SS_type_B"/>
</dbReference>
<protein>
    <recommendedName>
        <fullName evidence="3">T9SS type B sorting domain-containing protein</fullName>
    </recommendedName>
</protein>
<gene>
    <name evidence="1" type="ORF">CA834_14505</name>
</gene>
<evidence type="ECO:0008006" key="3">
    <source>
        <dbReference type="Google" id="ProtNLM"/>
    </source>
</evidence>